<dbReference type="Gene3D" id="3.60.20.40">
    <property type="match status" value="1"/>
</dbReference>
<evidence type="ECO:0000313" key="5">
    <source>
        <dbReference type="EMBL" id="EEH06372.1"/>
    </source>
</evidence>
<feature type="binding site" evidence="2">
    <location>
        <position position="480"/>
    </location>
    <ligand>
        <name>L-glutamate</name>
        <dbReference type="ChEBI" id="CHEBI:29985"/>
    </ligand>
</feature>
<dbReference type="SUPFAM" id="SSF56235">
    <property type="entry name" value="N-terminal nucleophile aminohydrolases (Ntn hydrolases)"/>
    <property type="match status" value="1"/>
</dbReference>
<keyword evidence="3" id="KW-0012">Acyltransferase</keyword>
<reference evidence="5" key="1">
    <citation type="submission" date="2009-02" db="EMBL/GenBank/DDBJ databases">
        <title>The Genome Sequence of Ajellomyces capsulatus strain G186AR.</title>
        <authorList>
            <consortium name="The Broad Institute Genome Sequencing Platform"/>
            <person name="Champion M."/>
            <person name="Cuomo C."/>
            <person name="Ma L.-J."/>
            <person name="Henn M.R."/>
            <person name="Sil A."/>
            <person name="Goldman B."/>
            <person name="Young S.K."/>
            <person name="Kodira C.D."/>
            <person name="Zeng Q."/>
            <person name="Koehrsen M."/>
            <person name="Alvarado L."/>
            <person name="Berlin A."/>
            <person name="Borenstein D."/>
            <person name="Chen Z."/>
            <person name="Engels R."/>
            <person name="Freedman E."/>
            <person name="Gellesch M."/>
            <person name="Goldberg J."/>
            <person name="Griggs A."/>
            <person name="Gujja S."/>
            <person name="Heiman D."/>
            <person name="Hepburn T."/>
            <person name="Howarth C."/>
            <person name="Jen D."/>
            <person name="Larson L."/>
            <person name="Lewis B."/>
            <person name="Mehta T."/>
            <person name="Park D."/>
            <person name="Pearson M."/>
            <person name="Roberts A."/>
            <person name="Saif S."/>
            <person name="Shea T."/>
            <person name="Shenoy N."/>
            <person name="Sisk P."/>
            <person name="Stolte C."/>
            <person name="Sykes S."/>
            <person name="Walk T."/>
            <person name="White J."/>
            <person name="Yandava C."/>
            <person name="Klein B."/>
            <person name="McEwen J.G."/>
            <person name="Puccia R."/>
            <person name="Goldman G.H."/>
            <person name="Felipe M.S."/>
            <person name="Nino-Vega G."/>
            <person name="San-Blas G."/>
            <person name="Taylor J."/>
            <person name="Mendoza L."/>
            <person name="Galagan J."/>
            <person name="Nusbaum C."/>
            <person name="Birren B."/>
        </authorList>
    </citation>
    <scope>NUCLEOTIDE SEQUENCE</scope>
    <source>
        <strain evidence="5">G186AR</strain>
    </source>
</reference>
<dbReference type="PANTHER" id="PTHR11686">
    <property type="entry name" value="GAMMA GLUTAMYL TRANSPEPTIDASE"/>
    <property type="match status" value="1"/>
</dbReference>
<dbReference type="GO" id="GO:0103068">
    <property type="term" value="F:leukotriene C4 gamma-glutamyl transferase activity"/>
    <property type="evidence" value="ECO:0007669"/>
    <property type="project" value="UniProtKB-EC"/>
</dbReference>
<dbReference type="GO" id="GO:0036374">
    <property type="term" value="F:glutathione hydrolase activity"/>
    <property type="evidence" value="ECO:0007669"/>
    <property type="project" value="UniProtKB-UniRule"/>
</dbReference>
<dbReference type="InterPro" id="IPR000101">
    <property type="entry name" value="GGT_peptidase"/>
</dbReference>
<dbReference type="InterPro" id="IPR029055">
    <property type="entry name" value="Ntn_hydrolases_N"/>
</dbReference>
<evidence type="ECO:0000256" key="4">
    <source>
        <dbReference type="SAM" id="Phobius"/>
    </source>
</evidence>
<dbReference type="HOGENOM" id="CLU_014813_4_0_1"/>
<keyword evidence="3" id="KW-0378">Hydrolase</keyword>
<name>C0NQA0_AJECG</name>
<dbReference type="VEuPathDB" id="FungiDB:I7I50_03487"/>
<dbReference type="EC" id="2.3.2.2" evidence="3"/>
<dbReference type="Gene3D" id="1.10.246.130">
    <property type="match status" value="1"/>
</dbReference>
<dbReference type="PRINTS" id="PR01210">
    <property type="entry name" value="GGTRANSPTASE"/>
</dbReference>
<keyword evidence="4" id="KW-1133">Transmembrane helix</keyword>
<feature type="binding site" evidence="2">
    <location>
        <begin position="456"/>
        <end position="458"/>
    </location>
    <ligand>
        <name>L-glutamate</name>
        <dbReference type="ChEBI" id="CHEBI:29985"/>
    </ligand>
</feature>
<evidence type="ECO:0000313" key="6">
    <source>
        <dbReference type="Proteomes" id="UP000001631"/>
    </source>
</evidence>
<feature type="transmembrane region" description="Helical" evidence="4">
    <location>
        <begin position="60"/>
        <end position="81"/>
    </location>
</feature>
<keyword evidence="4" id="KW-0472">Membrane</keyword>
<evidence type="ECO:0000256" key="2">
    <source>
        <dbReference type="PIRSR" id="PIRSR600101-2"/>
    </source>
</evidence>
<gene>
    <name evidence="5" type="ORF">HCBG_05688</name>
</gene>
<dbReference type="Pfam" id="PF01019">
    <property type="entry name" value="G_glu_transpept"/>
    <property type="match status" value="1"/>
</dbReference>
<evidence type="ECO:0000256" key="1">
    <source>
        <dbReference type="PIRSR" id="PIRSR600101-1"/>
    </source>
</evidence>
<comment type="catalytic activity">
    <reaction evidence="3">
        <text>an S-substituted glutathione + H2O = an S-substituted L-cysteinylglycine + L-glutamate</text>
        <dbReference type="Rhea" id="RHEA:59468"/>
        <dbReference type="ChEBI" id="CHEBI:15377"/>
        <dbReference type="ChEBI" id="CHEBI:29985"/>
        <dbReference type="ChEBI" id="CHEBI:90779"/>
        <dbReference type="ChEBI" id="CHEBI:143103"/>
        <dbReference type="EC" id="3.4.19.13"/>
    </reaction>
</comment>
<dbReference type="FunFam" id="3.60.20.40:FF:000008">
    <property type="entry name" value="Gamma-glutamyltranspeptidase (Eurofung)"/>
    <property type="match status" value="1"/>
</dbReference>
<dbReference type="RefSeq" id="XP_045286853.1">
    <property type="nucleotide sequence ID" value="XM_045432737.1"/>
</dbReference>
<proteinExistence type="predicted"/>
<dbReference type="Proteomes" id="UP000001631">
    <property type="component" value="Unassembled WGS sequence"/>
</dbReference>
<comment type="catalytic activity">
    <reaction evidence="3">
        <text>glutathione + H2O = L-cysteinylglycine + L-glutamate</text>
        <dbReference type="Rhea" id="RHEA:28807"/>
        <dbReference type="ChEBI" id="CHEBI:15377"/>
        <dbReference type="ChEBI" id="CHEBI:29985"/>
        <dbReference type="ChEBI" id="CHEBI:57925"/>
        <dbReference type="ChEBI" id="CHEBI:61694"/>
        <dbReference type="EC" id="3.4.19.13"/>
    </reaction>
</comment>
<comment type="pathway">
    <text evidence="3">Sulfur metabolism; glutathione metabolism.</text>
</comment>
<sequence>MLRLTFLMDQLIDTIQNMALDAIADMTFTQGPIVNSSFCYGYVDVAYTLDMICRMFSNSLVVVVSATSMMLLIAVSLYSSLTTFWGRLDVQLSNDASAPRNGRHGQLGAVASENRNCSQMGAEMLKMGGTAADAMVATVFCIGVVAMYHSGISGGGFAIVRTPEGGYEVVDFREMAPATAHKDMYKGNVEGAVLGGLASAVPGEIRGLQYLHEKYGTLPWSTVMQPAIRLAREGWPVNVDLVNYMETATAGKEDFLSKDPSWAVDFAPNGTRLGLGDTITRARYSQTLETIANYGPDAFYSGPLADSMIRALQAHNGTMTLDDLKNYSVVIRNASHINYRGYTVTSTRAPSSGVVALSILNIVGQYDDFFVKGNVNLSTHHLVEAMRFAYGQGMDEYEDHMLNSSMAAIIRNKISDSHTLNVSDYNPNGFESLETPGTSHIVAADSRGLTISLTTTINLLFGSKVMVPETGIIMNNDMDDFSIPGTNNSFGYIPSPANFIEPGKRMLSSICPVIVTHPNGTVYFITGAAGGSRIITGTVQSVINLLDRNMTTYDALKEPRVHDQLSPNVSEFEYSFDNSTVAFMISRNHSVKWVLPGASKVQAIRLMADGMYEAVGEPRQVDSGGAVA</sequence>
<dbReference type="MEROPS" id="T03.011"/>
<keyword evidence="3" id="KW-0808">Transferase</keyword>
<dbReference type="EMBL" id="GG663369">
    <property type="protein sequence ID" value="EEH06372.1"/>
    <property type="molecule type" value="Genomic_DNA"/>
</dbReference>
<dbReference type="STRING" id="447093.C0NQA0"/>
<dbReference type="PANTHER" id="PTHR11686:SF62">
    <property type="entry name" value="GLUTATHIONE HYDROLASE"/>
    <property type="match status" value="1"/>
</dbReference>
<dbReference type="GeneID" id="69038704"/>
<dbReference type="UniPathway" id="UPA00204"/>
<protein>
    <recommendedName>
        <fullName evidence="3">Glutathione hydrolase</fullName>
        <ecNumber evidence="3">2.3.2.2</ecNumber>
        <ecNumber evidence="3">3.4.19.13</ecNumber>
    </recommendedName>
    <alternativeName>
        <fullName evidence="3">Gamma-glutamyltransferase</fullName>
    </alternativeName>
    <alternativeName>
        <fullName evidence="3">Gamma-glutamyltranspeptidase</fullName>
    </alternativeName>
</protein>
<evidence type="ECO:0000256" key="3">
    <source>
        <dbReference type="RuleBase" id="RU368068"/>
    </source>
</evidence>
<dbReference type="FunCoup" id="C0NQA0">
    <property type="interactions" value="151"/>
</dbReference>
<dbReference type="NCBIfam" id="TIGR00066">
    <property type="entry name" value="g_glut_trans"/>
    <property type="match status" value="1"/>
</dbReference>
<dbReference type="InterPro" id="IPR043137">
    <property type="entry name" value="GGT_ssub_C"/>
</dbReference>
<dbReference type="InParanoid" id="C0NQA0"/>
<keyword evidence="4" id="KW-0812">Transmembrane</keyword>
<accession>C0NQA0</accession>
<dbReference type="EC" id="3.4.19.13" evidence="3"/>
<comment type="catalytic activity">
    <reaction evidence="3">
        <text>an N-terminal (5-L-glutamyl)-[peptide] + an alpha-amino acid = 5-L-glutamyl amino acid + an N-terminal L-alpha-aminoacyl-[peptide]</text>
        <dbReference type="Rhea" id="RHEA:23904"/>
        <dbReference type="Rhea" id="RHEA-COMP:9780"/>
        <dbReference type="Rhea" id="RHEA-COMP:9795"/>
        <dbReference type="ChEBI" id="CHEBI:77644"/>
        <dbReference type="ChEBI" id="CHEBI:78597"/>
        <dbReference type="ChEBI" id="CHEBI:78599"/>
        <dbReference type="ChEBI" id="CHEBI:78608"/>
        <dbReference type="EC" id="2.3.2.2"/>
    </reaction>
</comment>
<feature type="active site" description="Nucleophile" evidence="1">
    <location>
        <position position="438"/>
    </location>
</feature>
<feature type="binding site" evidence="2">
    <location>
        <position position="173"/>
    </location>
    <ligand>
        <name>L-glutamate</name>
        <dbReference type="ChEBI" id="CHEBI:29985"/>
    </ligand>
</feature>
<comment type="function">
    <text evidence="3">Cleaves the gamma-glutamyl peptide bond of glutathione and glutathione conjugates.</text>
</comment>
<dbReference type="GO" id="GO:0005886">
    <property type="term" value="C:plasma membrane"/>
    <property type="evidence" value="ECO:0007669"/>
    <property type="project" value="TreeGrafter"/>
</dbReference>
<dbReference type="InterPro" id="IPR043138">
    <property type="entry name" value="GGT_lsub"/>
</dbReference>
<dbReference type="AlphaFoldDB" id="C0NQA0"/>
<dbReference type="GO" id="GO:0006751">
    <property type="term" value="P:glutathione catabolic process"/>
    <property type="evidence" value="ECO:0007669"/>
    <property type="project" value="UniProtKB-UniRule"/>
</dbReference>
<organism evidence="5 6">
    <name type="scientific">Ajellomyces capsulatus (strain G186AR / H82 / ATCC MYA-2454 / RMSCC 2432)</name>
    <name type="common">Darling's disease fungus</name>
    <name type="synonym">Histoplasma capsulatum</name>
    <dbReference type="NCBI Taxonomy" id="447093"/>
    <lineage>
        <taxon>Eukaryota</taxon>
        <taxon>Fungi</taxon>
        <taxon>Dikarya</taxon>
        <taxon>Ascomycota</taxon>
        <taxon>Pezizomycotina</taxon>
        <taxon>Eurotiomycetes</taxon>
        <taxon>Eurotiomycetidae</taxon>
        <taxon>Onygenales</taxon>
        <taxon>Ajellomycetaceae</taxon>
        <taxon>Histoplasma</taxon>
    </lineage>
</organism>
<feature type="binding site" evidence="2">
    <location>
        <position position="531"/>
    </location>
    <ligand>
        <name>L-glutamate</name>
        <dbReference type="ChEBI" id="CHEBI:29985"/>
    </ligand>
</feature>
<keyword evidence="6" id="KW-1185">Reference proteome</keyword>
<feature type="binding site" evidence="2">
    <location>
        <begin position="508"/>
        <end position="509"/>
    </location>
    <ligand>
        <name>L-glutamate</name>
        <dbReference type="ChEBI" id="CHEBI:29985"/>
    </ligand>
</feature>